<reference evidence="1 2" key="1">
    <citation type="journal article" date="2018" name="Science">
        <title>The opium poppy genome and morphinan production.</title>
        <authorList>
            <person name="Guo L."/>
            <person name="Winzer T."/>
            <person name="Yang X."/>
            <person name="Li Y."/>
            <person name="Ning Z."/>
            <person name="He Z."/>
            <person name="Teodor R."/>
            <person name="Lu Y."/>
            <person name="Bowser T.A."/>
            <person name="Graham I.A."/>
            <person name="Ye K."/>
        </authorList>
    </citation>
    <scope>NUCLEOTIDE SEQUENCE [LARGE SCALE GENOMIC DNA]</scope>
    <source>
        <strain evidence="2">cv. HN1</strain>
        <tissue evidence="1">Leaves</tissue>
    </source>
</reference>
<proteinExistence type="predicted"/>
<accession>A0A4Y7IU28</accession>
<gene>
    <name evidence="1" type="ORF">C5167_019662</name>
</gene>
<dbReference type="Gramene" id="RZC51241">
    <property type="protein sequence ID" value="RZC51241"/>
    <property type="gene ID" value="C5167_019662"/>
</dbReference>
<dbReference type="AlphaFoldDB" id="A0A4Y7IU28"/>
<dbReference type="EMBL" id="CM010716">
    <property type="protein sequence ID" value="RZC51241.1"/>
    <property type="molecule type" value="Genomic_DNA"/>
</dbReference>
<evidence type="ECO:0000313" key="1">
    <source>
        <dbReference type="EMBL" id="RZC51241.1"/>
    </source>
</evidence>
<name>A0A4Y7IU28_PAPSO</name>
<evidence type="ECO:0000313" key="2">
    <source>
        <dbReference type="Proteomes" id="UP000316621"/>
    </source>
</evidence>
<keyword evidence="2" id="KW-1185">Reference proteome</keyword>
<organism evidence="1 2">
    <name type="scientific">Papaver somniferum</name>
    <name type="common">Opium poppy</name>
    <dbReference type="NCBI Taxonomy" id="3469"/>
    <lineage>
        <taxon>Eukaryota</taxon>
        <taxon>Viridiplantae</taxon>
        <taxon>Streptophyta</taxon>
        <taxon>Embryophyta</taxon>
        <taxon>Tracheophyta</taxon>
        <taxon>Spermatophyta</taxon>
        <taxon>Magnoliopsida</taxon>
        <taxon>Ranunculales</taxon>
        <taxon>Papaveraceae</taxon>
        <taxon>Papaveroideae</taxon>
        <taxon>Papaver</taxon>
    </lineage>
</organism>
<sequence length="82" mass="9092">METLGQSRTLRNSIQSSSCATGALFIFDGCISSSAKRVARRLWISTTCLEPGFHVHRDNNGTLDALNRREFISNFKENAKGT</sequence>
<dbReference type="Proteomes" id="UP000316621">
    <property type="component" value="Chromosome 2"/>
</dbReference>
<protein>
    <submittedName>
        <fullName evidence="1">Uncharacterized protein</fullName>
    </submittedName>
</protein>